<dbReference type="SUPFAM" id="SSF51730">
    <property type="entry name" value="FAD-linked oxidoreductase"/>
    <property type="match status" value="1"/>
</dbReference>
<proteinExistence type="predicted"/>
<protein>
    <submittedName>
        <fullName evidence="2">Proline dehydrogenase</fullName>
    </submittedName>
</protein>
<comment type="caution">
    <text evidence="2">The sequence shown here is derived from an EMBL/GenBank/DDBJ whole genome shotgun (WGS) entry which is preliminary data.</text>
</comment>
<name>A0A2S8B851_9SPHN</name>
<dbReference type="Proteomes" id="UP000238954">
    <property type="component" value="Chromosome"/>
</dbReference>
<dbReference type="EMBL" id="PHFW01000002">
    <property type="protein sequence ID" value="PQM28510.1"/>
    <property type="molecule type" value="Genomic_DNA"/>
</dbReference>
<gene>
    <name evidence="2" type="ORF">CVO77_08600</name>
</gene>
<evidence type="ECO:0000313" key="2">
    <source>
        <dbReference type="EMBL" id="PQM28510.1"/>
    </source>
</evidence>
<organism evidence="2 3">
    <name type="scientific">Sphingopyxis lindanitolerans</name>
    <dbReference type="NCBI Taxonomy" id="2054227"/>
    <lineage>
        <taxon>Bacteria</taxon>
        <taxon>Pseudomonadati</taxon>
        <taxon>Pseudomonadota</taxon>
        <taxon>Alphaproteobacteria</taxon>
        <taxon>Sphingomonadales</taxon>
        <taxon>Sphingomonadaceae</taxon>
        <taxon>Sphingopyxis</taxon>
    </lineage>
</organism>
<dbReference type="RefSeq" id="WP_105998678.1">
    <property type="nucleotide sequence ID" value="NZ_CM009578.1"/>
</dbReference>
<reference evidence="3" key="1">
    <citation type="submission" date="2017-11" db="EMBL/GenBank/DDBJ databases">
        <title>The complete genome sequence of Sphingopyxis pomeranensis sp. nov. strain WS5A3p.</title>
        <authorList>
            <person name="Kaminski M.A."/>
        </authorList>
    </citation>
    <scope>NUCLEOTIDE SEQUENCE [LARGE SCALE GENOMIC DNA]</scope>
    <source>
        <strain evidence="3">WS5A3p</strain>
    </source>
</reference>
<dbReference type="AlphaFoldDB" id="A0A2S8B851"/>
<evidence type="ECO:0000313" key="3">
    <source>
        <dbReference type="Proteomes" id="UP000238954"/>
    </source>
</evidence>
<evidence type="ECO:0000256" key="1">
    <source>
        <dbReference type="ARBA" id="ARBA00023002"/>
    </source>
</evidence>
<accession>A0A2S8B851</accession>
<dbReference type="OrthoDB" id="9773461at2"/>
<sequence length="280" mass="30694">MTSSSFWNWLRERRYALPHALGNMLPAPGPADAAALCDRLRRQGIAATVGYFQGDRDTPDTIVQSYRALLATGACSYLSVKAPPLDFNPGHLRAVADAATMAGTVLMLDSHGPADAEATIAASEALRADFPQTGCALPARWRRSLGDAARLRDTPTRLRIVKGEWADPDGDPDDIDAAYLALIERLAGRTAPVAVATHDPRLVGRALDRLVAAGTPCELEQLRGLPRRRTMAEARRRDVPIRIYIPFGPGWWPYAIDKALARPHLPLWWLRDRLGLPDRG</sequence>
<keyword evidence="3" id="KW-1185">Reference proteome</keyword>
<dbReference type="GO" id="GO:0016491">
    <property type="term" value="F:oxidoreductase activity"/>
    <property type="evidence" value="ECO:0007669"/>
    <property type="project" value="UniProtKB-KW"/>
</dbReference>
<keyword evidence="1" id="KW-0560">Oxidoreductase</keyword>
<dbReference type="Gene3D" id="3.20.20.220">
    <property type="match status" value="1"/>
</dbReference>
<dbReference type="InterPro" id="IPR029041">
    <property type="entry name" value="FAD-linked_oxidoreductase-like"/>
</dbReference>